<evidence type="ECO:0000256" key="1">
    <source>
        <dbReference type="ARBA" id="ARBA00004141"/>
    </source>
</evidence>
<keyword evidence="4 6" id="KW-1133">Transmembrane helix</keyword>
<evidence type="ECO:0000313" key="7">
    <source>
        <dbReference type="EnsemblMetazoa" id="CJA03307.1"/>
    </source>
</evidence>
<reference evidence="7" key="2">
    <citation type="submission" date="2022-06" db="UniProtKB">
        <authorList>
            <consortium name="EnsemblMetazoa"/>
        </authorList>
    </citation>
    <scope>IDENTIFICATION</scope>
    <source>
        <strain evidence="7">DF5081</strain>
    </source>
</reference>
<dbReference type="EnsemblMetazoa" id="CJA03307.1">
    <property type="protein sequence ID" value="CJA03307.1"/>
    <property type="gene ID" value="WBGene00122511"/>
</dbReference>
<protein>
    <submittedName>
        <fullName evidence="7">Uncharacterized protein</fullName>
    </submittedName>
</protein>
<reference evidence="8" key="1">
    <citation type="submission" date="2010-08" db="EMBL/GenBank/DDBJ databases">
        <authorList>
            <consortium name="Caenorhabditis japonica Sequencing Consortium"/>
            <person name="Wilson R.K."/>
        </authorList>
    </citation>
    <scope>NUCLEOTIDE SEQUENCE [LARGE SCALE GENOMIC DNA]</scope>
    <source>
        <strain evidence="8">DF5081</strain>
    </source>
</reference>
<organism evidence="7 8">
    <name type="scientific">Caenorhabditis japonica</name>
    <dbReference type="NCBI Taxonomy" id="281687"/>
    <lineage>
        <taxon>Eukaryota</taxon>
        <taxon>Metazoa</taxon>
        <taxon>Ecdysozoa</taxon>
        <taxon>Nematoda</taxon>
        <taxon>Chromadorea</taxon>
        <taxon>Rhabditida</taxon>
        <taxon>Rhabditina</taxon>
        <taxon>Rhabditomorpha</taxon>
        <taxon>Rhabditoidea</taxon>
        <taxon>Rhabditidae</taxon>
        <taxon>Peloderinae</taxon>
        <taxon>Caenorhabditis</taxon>
    </lineage>
</organism>
<keyword evidence="8" id="KW-1185">Reference proteome</keyword>
<evidence type="ECO:0000256" key="2">
    <source>
        <dbReference type="ARBA" id="ARBA00008821"/>
    </source>
</evidence>
<sequence length="169" mass="18836">MNRDDMYIGALLSTIPDPLVGGVLASSMAMVVGVAISNLQTVDMSLSRNMGIFGFSMMLGMIVPRYFGKFPVQTDWDWFNQILNVLLQMPMFVGALCACILDNTIGGATREQRGLRARGEIFGGGIDECTYSYPKPVMNILNRIPFVQYIPCMPKEKKGTNRVREEIRL</sequence>
<feature type="transmembrane region" description="Helical" evidence="6">
    <location>
        <begin position="51"/>
        <end position="67"/>
    </location>
</feature>
<dbReference type="GO" id="GO:0016020">
    <property type="term" value="C:membrane"/>
    <property type="evidence" value="ECO:0007669"/>
    <property type="project" value="UniProtKB-SubCell"/>
</dbReference>
<comment type="subcellular location">
    <subcellularLocation>
        <location evidence="1">Membrane</location>
        <topology evidence="1">Multi-pass membrane protein</topology>
    </subcellularLocation>
</comment>
<dbReference type="Proteomes" id="UP000005237">
    <property type="component" value="Unassembled WGS sequence"/>
</dbReference>
<evidence type="ECO:0000256" key="5">
    <source>
        <dbReference type="ARBA" id="ARBA00023136"/>
    </source>
</evidence>
<keyword evidence="3 6" id="KW-0812">Transmembrane</keyword>
<feature type="transmembrane region" description="Helical" evidence="6">
    <location>
        <begin position="87"/>
        <end position="108"/>
    </location>
</feature>
<evidence type="ECO:0000256" key="6">
    <source>
        <dbReference type="SAM" id="Phobius"/>
    </source>
</evidence>
<proteinExistence type="inferred from homology"/>
<accession>A0A8R1DJ18</accession>
<dbReference type="AlphaFoldDB" id="A0A8R1DJ18"/>
<evidence type="ECO:0000256" key="4">
    <source>
        <dbReference type="ARBA" id="ARBA00022989"/>
    </source>
</evidence>
<comment type="similarity">
    <text evidence="2">Belongs to the nucleobase:cation symporter-2 (NCS2) (TC 2.A.40) family.</text>
</comment>
<dbReference type="GO" id="GO:0022857">
    <property type="term" value="F:transmembrane transporter activity"/>
    <property type="evidence" value="ECO:0007669"/>
    <property type="project" value="InterPro"/>
</dbReference>
<dbReference type="PANTHER" id="PTHR11119">
    <property type="entry name" value="XANTHINE-URACIL / VITAMIN C PERMEASE FAMILY MEMBER"/>
    <property type="match status" value="1"/>
</dbReference>
<dbReference type="InterPro" id="IPR006043">
    <property type="entry name" value="NCS2"/>
</dbReference>
<name>A0A8R1DJ18_CAEJA</name>
<dbReference type="Pfam" id="PF00860">
    <property type="entry name" value="Xan_ur_permease"/>
    <property type="match status" value="1"/>
</dbReference>
<feature type="transmembrane region" description="Helical" evidence="6">
    <location>
        <begin position="20"/>
        <end position="39"/>
    </location>
</feature>
<keyword evidence="5 6" id="KW-0472">Membrane</keyword>
<evidence type="ECO:0000313" key="8">
    <source>
        <dbReference type="Proteomes" id="UP000005237"/>
    </source>
</evidence>
<evidence type="ECO:0000256" key="3">
    <source>
        <dbReference type="ARBA" id="ARBA00022692"/>
    </source>
</evidence>